<dbReference type="Proteomes" id="UP000504636">
    <property type="component" value="Unplaced"/>
</dbReference>
<keyword evidence="3" id="KW-1185">Reference proteome</keyword>
<evidence type="ECO:0000256" key="1">
    <source>
        <dbReference type="SAM" id="MobiDB-lite"/>
    </source>
</evidence>
<dbReference type="GeneID" id="54462995"/>
<dbReference type="EMBL" id="MU003701">
    <property type="protein sequence ID" value="KAF2809843.1"/>
    <property type="molecule type" value="Genomic_DNA"/>
</dbReference>
<evidence type="ECO:0000313" key="2">
    <source>
        <dbReference type="EMBL" id="KAF2809843.1"/>
    </source>
</evidence>
<evidence type="ECO:0000313" key="4">
    <source>
        <dbReference type="RefSeq" id="XP_033576807.1"/>
    </source>
</evidence>
<protein>
    <submittedName>
        <fullName evidence="2 4">Uncharacterized protein</fullName>
    </submittedName>
</protein>
<reference evidence="4" key="2">
    <citation type="submission" date="2020-04" db="EMBL/GenBank/DDBJ databases">
        <authorList>
            <consortium name="NCBI Genome Project"/>
        </authorList>
    </citation>
    <scope>NUCLEOTIDE SEQUENCE</scope>
    <source>
        <strain evidence="4">CBS 304.34</strain>
    </source>
</reference>
<feature type="region of interest" description="Disordered" evidence="1">
    <location>
        <begin position="89"/>
        <end position="111"/>
    </location>
</feature>
<dbReference type="RefSeq" id="XP_033576807.1">
    <property type="nucleotide sequence ID" value="XM_033722102.1"/>
</dbReference>
<organism evidence="2">
    <name type="scientific">Mytilinidion resinicola</name>
    <dbReference type="NCBI Taxonomy" id="574789"/>
    <lineage>
        <taxon>Eukaryota</taxon>
        <taxon>Fungi</taxon>
        <taxon>Dikarya</taxon>
        <taxon>Ascomycota</taxon>
        <taxon>Pezizomycotina</taxon>
        <taxon>Dothideomycetes</taxon>
        <taxon>Pleosporomycetidae</taxon>
        <taxon>Mytilinidiales</taxon>
        <taxon>Mytilinidiaceae</taxon>
        <taxon>Mytilinidion</taxon>
    </lineage>
</organism>
<reference evidence="2 4" key="1">
    <citation type="journal article" date="2020" name="Stud. Mycol.">
        <title>101 Dothideomycetes genomes: a test case for predicting lifestyles and emergence of pathogens.</title>
        <authorList>
            <person name="Haridas S."/>
            <person name="Albert R."/>
            <person name="Binder M."/>
            <person name="Bloem J."/>
            <person name="Labutti K."/>
            <person name="Salamov A."/>
            <person name="Andreopoulos B."/>
            <person name="Baker S."/>
            <person name="Barry K."/>
            <person name="Bills G."/>
            <person name="Bluhm B."/>
            <person name="Cannon C."/>
            <person name="Castanera R."/>
            <person name="Culley D."/>
            <person name="Daum C."/>
            <person name="Ezra D."/>
            <person name="Gonzalez J."/>
            <person name="Henrissat B."/>
            <person name="Kuo A."/>
            <person name="Liang C."/>
            <person name="Lipzen A."/>
            <person name="Lutzoni F."/>
            <person name="Magnuson J."/>
            <person name="Mondo S."/>
            <person name="Nolan M."/>
            <person name="Ohm R."/>
            <person name="Pangilinan J."/>
            <person name="Park H.-J."/>
            <person name="Ramirez L."/>
            <person name="Alfaro M."/>
            <person name="Sun H."/>
            <person name="Tritt A."/>
            <person name="Yoshinaga Y."/>
            <person name="Zwiers L.-H."/>
            <person name="Turgeon B."/>
            <person name="Goodwin S."/>
            <person name="Spatafora J."/>
            <person name="Crous P."/>
            <person name="Grigoriev I."/>
        </authorList>
    </citation>
    <scope>NUCLEOTIDE SEQUENCE</scope>
    <source>
        <strain evidence="2 4">CBS 304.34</strain>
    </source>
</reference>
<reference evidence="4" key="3">
    <citation type="submission" date="2025-04" db="UniProtKB">
        <authorList>
            <consortium name="RefSeq"/>
        </authorList>
    </citation>
    <scope>IDENTIFICATION</scope>
    <source>
        <strain evidence="4">CBS 304.34</strain>
    </source>
</reference>
<accession>A0A6A6YMP9</accession>
<evidence type="ECO:0000313" key="3">
    <source>
        <dbReference type="Proteomes" id="UP000504636"/>
    </source>
</evidence>
<sequence>MASGLAASGRIKSFMSSSAVFVEGVAEPADVLSIIAAVLRRMDTTLAWACSIVAPRPKQRMCLARPRLRLARRDSKCWPKGLLVEASGNIDISRPRPSQARRSGPGDGDCT</sequence>
<proteinExistence type="predicted"/>
<gene>
    <name evidence="2 4" type="ORF">BDZ99DRAFT_477202</name>
</gene>
<dbReference type="AlphaFoldDB" id="A0A6A6YMP9"/>
<name>A0A6A6YMP9_9PEZI</name>